<dbReference type="Pfam" id="PF17917">
    <property type="entry name" value="RT_RNaseH"/>
    <property type="match status" value="1"/>
</dbReference>
<evidence type="ECO:0000256" key="3">
    <source>
        <dbReference type="ARBA" id="ARBA00022722"/>
    </source>
</evidence>
<dbReference type="Proteomes" id="UP000054776">
    <property type="component" value="Unassembled WGS sequence"/>
</dbReference>
<evidence type="ECO:0000256" key="2">
    <source>
        <dbReference type="ARBA" id="ARBA00022695"/>
    </source>
</evidence>
<reference evidence="8 9" key="1">
    <citation type="submission" date="2015-01" db="EMBL/GenBank/DDBJ databases">
        <title>Evolution of Trichinella species and genotypes.</title>
        <authorList>
            <person name="Korhonen P.K."/>
            <person name="Edoardo P."/>
            <person name="Giuseppe L.R."/>
            <person name="Gasser R.B."/>
        </authorList>
    </citation>
    <scope>NUCLEOTIDE SEQUENCE [LARGE SCALE GENOMIC DNA]</scope>
    <source>
        <strain evidence="8">ISS3</strain>
    </source>
</reference>
<comment type="caution">
    <text evidence="8">The sequence shown here is derived from an EMBL/GenBank/DDBJ whole genome shotgun (WGS) entry which is preliminary data.</text>
</comment>
<dbReference type="EMBL" id="JYDH01000634">
    <property type="protein sequence ID" value="KRY25985.1"/>
    <property type="molecule type" value="Genomic_DNA"/>
</dbReference>
<dbReference type="SUPFAM" id="SSF56672">
    <property type="entry name" value="DNA/RNA polymerases"/>
    <property type="match status" value="1"/>
</dbReference>
<keyword evidence="1" id="KW-0808">Transferase</keyword>
<dbReference type="PANTHER" id="PTHR37984">
    <property type="entry name" value="PROTEIN CBG26694"/>
    <property type="match status" value="1"/>
</dbReference>
<dbReference type="InterPro" id="IPR041373">
    <property type="entry name" value="RT_RNaseH"/>
</dbReference>
<keyword evidence="5" id="KW-0378">Hydrolase</keyword>
<dbReference type="GO" id="GO:0016787">
    <property type="term" value="F:hydrolase activity"/>
    <property type="evidence" value="ECO:0007669"/>
    <property type="project" value="UniProtKB-KW"/>
</dbReference>
<name>A0A0V1AMD4_TRISP</name>
<organism evidence="8 9">
    <name type="scientific">Trichinella spiralis</name>
    <name type="common">Trichina worm</name>
    <dbReference type="NCBI Taxonomy" id="6334"/>
    <lineage>
        <taxon>Eukaryota</taxon>
        <taxon>Metazoa</taxon>
        <taxon>Ecdysozoa</taxon>
        <taxon>Nematoda</taxon>
        <taxon>Enoplea</taxon>
        <taxon>Dorylaimia</taxon>
        <taxon>Trichinellida</taxon>
        <taxon>Trichinellidae</taxon>
        <taxon>Trichinella</taxon>
    </lineage>
</organism>
<evidence type="ECO:0000256" key="5">
    <source>
        <dbReference type="ARBA" id="ARBA00022801"/>
    </source>
</evidence>
<evidence type="ECO:0000313" key="9">
    <source>
        <dbReference type="Proteomes" id="UP000054776"/>
    </source>
</evidence>
<feature type="non-terminal residue" evidence="8">
    <location>
        <position position="182"/>
    </location>
</feature>
<evidence type="ECO:0000256" key="4">
    <source>
        <dbReference type="ARBA" id="ARBA00022759"/>
    </source>
</evidence>
<dbReference type="AlphaFoldDB" id="A0A0V1AMD4"/>
<proteinExistence type="predicted"/>
<gene>
    <name evidence="8" type="ORF">T01_8059</name>
</gene>
<keyword evidence="9" id="KW-1185">Reference proteome</keyword>
<evidence type="ECO:0000259" key="7">
    <source>
        <dbReference type="Pfam" id="PF17917"/>
    </source>
</evidence>
<dbReference type="OrthoDB" id="5850908at2759"/>
<evidence type="ECO:0000313" key="8">
    <source>
        <dbReference type="EMBL" id="KRY25985.1"/>
    </source>
</evidence>
<keyword evidence="3" id="KW-0540">Nuclease</keyword>
<keyword evidence="6" id="KW-0695">RNA-directed DNA polymerase</keyword>
<keyword evidence="4" id="KW-0255">Endonuclease</keyword>
<feature type="non-terminal residue" evidence="8">
    <location>
        <position position="1"/>
    </location>
</feature>
<dbReference type="PANTHER" id="PTHR37984:SF12">
    <property type="entry name" value="RIBONUCLEASE H"/>
    <property type="match status" value="1"/>
</dbReference>
<dbReference type="InParanoid" id="A0A0V1AMD4"/>
<dbReference type="GO" id="GO:0003964">
    <property type="term" value="F:RNA-directed DNA polymerase activity"/>
    <property type="evidence" value="ECO:0007669"/>
    <property type="project" value="UniProtKB-KW"/>
</dbReference>
<dbReference type="InterPro" id="IPR043502">
    <property type="entry name" value="DNA/RNA_pol_sf"/>
</dbReference>
<evidence type="ECO:0000256" key="6">
    <source>
        <dbReference type="ARBA" id="ARBA00022918"/>
    </source>
</evidence>
<keyword evidence="2" id="KW-0548">Nucleotidyltransferase</keyword>
<evidence type="ECO:0000256" key="1">
    <source>
        <dbReference type="ARBA" id="ARBA00022679"/>
    </source>
</evidence>
<dbReference type="GO" id="GO:0004519">
    <property type="term" value="F:endonuclease activity"/>
    <property type="evidence" value="ECO:0007669"/>
    <property type="project" value="UniProtKB-KW"/>
</dbReference>
<protein>
    <recommendedName>
        <fullName evidence="7">Reverse transcriptase RNase H-like domain-containing protein</fullName>
    </recommendedName>
</protein>
<dbReference type="InterPro" id="IPR050951">
    <property type="entry name" value="Retrovirus_Pol_polyprotein"/>
</dbReference>
<feature type="domain" description="Reverse transcriptase RNase H-like" evidence="7">
    <location>
        <begin position="92"/>
        <end position="173"/>
    </location>
</feature>
<accession>A0A0V1AMD4</accession>
<sequence length="182" mass="20004">GISKFIFDPGVHPPPSTTFDPYAFIELLDIPIDPIGSISTTLATPGLFDVVILQTMLLHRKKQSRKAVALPAAKGSPWKWTHKQEKAFQKLSLILTCDASAHGVWCVLAQNVSCGGEAPVAFHSRTLAAAECQYAQIDREAIKNIVRLKKFYNCVSRHPVEIRADYKPLLSLMNGGAFCTVN</sequence>
<dbReference type="STRING" id="6334.A0A0V1AMD4"/>